<feature type="transmembrane region" description="Helical" evidence="5">
    <location>
        <begin position="111"/>
        <end position="131"/>
    </location>
</feature>
<keyword evidence="3 5" id="KW-1133">Transmembrane helix</keyword>
<keyword evidence="2 5" id="KW-0812">Transmembrane</keyword>
<keyword evidence="7" id="KW-1185">Reference proteome</keyword>
<sequence>MDGFTYVDAAVAAIIIISAILAYSRGLVRETMAIAGWIVAAIVAFTFAATAEPLVREVPFLGDILGDSCELAIIAAFALVFALALVVLSFFTPLLSGAVRDSVLGPFDRGLGFIFGVLRGILLVAVAFVVYDRVTVSDGVPAIEASRSAVIFGRAQANIEQQIPEDAPGWIVTRYEGLVGECGAPVESLEAVPDADATLVPTQ</sequence>
<dbReference type="GO" id="GO:0016020">
    <property type="term" value="C:membrane"/>
    <property type="evidence" value="ECO:0007669"/>
    <property type="project" value="UniProtKB-SubCell"/>
</dbReference>
<comment type="subcellular location">
    <subcellularLocation>
        <location evidence="1">Membrane</location>
        <topology evidence="1">Multi-pass membrane protein</topology>
    </subcellularLocation>
</comment>
<dbReference type="Pfam" id="PF02674">
    <property type="entry name" value="Colicin_V"/>
    <property type="match status" value="1"/>
</dbReference>
<dbReference type="PANTHER" id="PTHR36926:SF1">
    <property type="entry name" value="COLICIN V PRODUCTION PROTEIN"/>
    <property type="match status" value="1"/>
</dbReference>
<feature type="transmembrane region" description="Helical" evidence="5">
    <location>
        <begin position="6"/>
        <end position="24"/>
    </location>
</feature>
<dbReference type="STRING" id="313367.JSE7799_03089"/>
<gene>
    <name evidence="6" type="ORF">JSE7799_03089</name>
</gene>
<dbReference type="OrthoDB" id="9806894at2"/>
<evidence type="ECO:0000256" key="2">
    <source>
        <dbReference type="ARBA" id="ARBA00022692"/>
    </source>
</evidence>
<dbReference type="InterPro" id="IPR052719">
    <property type="entry name" value="CvpA-like"/>
</dbReference>
<dbReference type="EMBL" id="CYPR01000204">
    <property type="protein sequence ID" value="CUH40357.1"/>
    <property type="molecule type" value="Genomic_DNA"/>
</dbReference>
<proteinExistence type="predicted"/>
<dbReference type="GO" id="GO:0009403">
    <property type="term" value="P:toxin biosynthetic process"/>
    <property type="evidence" value="ECO:0007669"/>
    <property type="project" value="InterPro"/>
</dbReference>
<keyword evidence="4 5" id="KW-0472">Membrane</keyword>
<accession>A0A0M7BC38</accession>
<dbReference type="RefSeq" id="WP_055664417.1">
    <property type="nucleotide sequence ID" value="NZ_CYPR01000204.1"/>
</dbReference>
<dbReference type="PANTHER" id="PTHR36926">
    <property type="entry name" value="COLICIN V PRODUCTION PROTEIN"/>
    <property type="match status" value="1"/>
</dbReference>
<evidence type="ECO:0000256" key="4">
    <source>
        <dbReference type="ARBA" id="ARBA00023136"/>
    </source>
</evidence>
<feature type="transmembrane region" description="Helical" evidence="5">
    <location>
        <begin position="31"/>
        <end position="51"/>
    </location>
</feature>
<reference evidence="6 7" key="1">
    <citation type="submission" date="2015-09" db="EMBL/GenBank/DDBJ databases">
        <authorList>
            <person name="Jackson K.R."/>
            <person name="Lunt B.L."/>
            <person name="Fisher J.N.B."/>
            <person name="Gardner A.V."/>
            <person name="Bailey M.E."/>
            <person name="Deus L.M."/>
            <person name="Earl A.S."/>
            <person name="Gibby P.D."/>
            <person name="Hartmann K.A."/>
            <person name="Liu J.E."/>
            <person name="Manci A.M."/>
            <person name="Nielsen D.A."/>
            <person name="Solomon M.B."/>
            <person name="Breakwell D.P."/>
            <person name="Burnett S.H."/>
            <person name="Grose J.H."/>
        </authorList>
    </citation>
    <scope>NUCLEOTIDE SEQUENCE [LARGE SCALE GENOMIC DNA]</scope>
    <source>
        <strain evidence="6 7">CECT 7799</strain>
    </source>
</reference>
<evidence type="ECO:0000256" key="3">
    <source>
        <dbReference type="ARBA" id="ARBA00022989"/>
    </source>
</evidence>
<organism evidence="6 7">
    <name type="scientific">Jannaschia seosinensis</name>
    <dbReference type="NCBI Taxonomy" id="313367"/>
    <lineage>
        <taxon>Bacteria</taxon>
        <taxon>Pseudomonadati</taxon>
        <taxon>Pseudomonadota</taxon>
        <taxon>Alphaproteobacteria</taxon>
        <taxon>Rhodobacterales</taxon>
        <taxon>Roseobacteraceae</taxon>
        <taxon>Jannaschia</taxon>
    </lineage>
</organism>
<dbReference type="AlphaFoldDB" id="A0A0M7BC38"/>
<evidence type="ECO:0000313" key="6">
    <source>
        <dbReference type="EMBL" id="CUH40357.1"/>
    </source>
</evidence>
<dbReference type="Proteomes" id="UP000049455">
    <property type="component" value="Unassembled WGS sequence"/>
</dbReference>
<name>A0A0M7BC38_9RHOB</name>
<feature type="transmembrane region" description="Helical" evidence="5">
    <location>
        <begin position="71"/>
        <end position="99"/>
    </location>
</feature>
<evidence type="ECO:0000256" key="1">
    <source>
        <dbReference type="ARBA" id="ARBA00004141"/>
    </source>
</evidence>
<evidence type="ECO:0000313" key="7">
    <source>
        <dbReference type="Proteomes" id="UP000049455"/>
    </source>
</evidence>
<protein>
    <submittedName>
        <fullName evidence="6">Colicin V production protein</fullName>
    </submittedName>
</protein>
<dbReference type="InterPro" id="IPR003825">
    <property type="entry name" value="Colicin-V_CvpA"/>
</dbReference>
<evidence type="ECO:0000256" key="5">
    <source>
        <dbReference type="SAM" id="Phobius"/>
    </source>
</evidence>